<feature type="domain" description="C-type lectin" evidence="1">
    <location>
        <begin position="233"/>
        <end position="346"/>
    </location>
</feature>
<dbReference type="Gene3D" id="3.10.100.10">
    <property type="entry name" value="Mannose-Binding Protein A, subunit A"/>
    <property type="match status" value="4"/>
</dbReference>
<gene>
    <name evidence="2" type="ORF">R5R35_005532</name>
</gene>
<sequence>MPGWSWAGFDDYSAEGEFITLHGTTLQEAGFIEWASDEPTEDLRCGVVSADGLLGTGNCDWKREFICEFHSPDEHVREARDPELPVGYVAVGDLGFYRVHRDRVMWETARRRCEAEGAHLAVANTALEAAAVFRTSGLPDWFWVGFDDFDHRGNYVNFDGQQLGNPGVYATFAPGEPDTAIHCGVARGDAKLGTGTCTLKREYLCERYKPGQKPPTMAPSPSAPTGYVTAGNYGRSLYKVHRDEASWETARRRCADEGAHLMFVNSQEEADEVLKKSDLPGWFWLGFDDFTNEGEYMYLDGTRLVDSGYSSWANNEPTDDLNCGVAKTDGLLGTGTCKLEREYICEWDKPSSPPLPSPYPSGYVKIHELGVYKVHRDRVPWEAARRICQAEGAQLLIVNSQSEAEAVLGTSGLPSWFWLGFDDFDNAGQYITLDGNTLLDAGYEKWDSGEPDKSVNCGVASVRGLLGTGNCNLKREYICELI</sequence>
<keyword evidence="3" id="KW-1185">Reference proteome</keyword>
<protein>
    <recommendedName>
        <fullName evidence="1">C-type lectin domain-containing protein</fullName>
    </recommendedName>
</protein>
<feature type="domain" description="C-type lectin" evidence="1">
    <location>
        <begin position="367"/>
        <end position="480"/>
    </location>
</feature>
<dbReference type="InterPro" id="IPR016186">
    <property type="entry name" value="C-type_lectin-like/link_sf"/>
</dbReference>
<dbReference type="InterPro" id="IPR016187">
    <property type="entry name" value="CTDL_fold"/>
</dbReference>
<accession>A0AAN9VSH9</accession>
<dbReference type="InterPro" id="IPR001304">
    <property type="entry name" value="C-type_lectin-like"/>
</dbReference>
<dbReference type="PANTHER" id="PTHR22803">
    <property type="entry name" value="MANNOSE, PHOSPHOLIPASE, LECTIN RECEPTOR RELATED"/>
    <property type="match status" value="1"/>
</dbReference>
<dbReference type="EMBL" id="JAZDUA010000100">
    <property type="protein sequence ID" value="KAK7868061.1"/>
    <property type="molecule type" value="Genomic_DNA"/>
</dbReference>
<name>A0AAN9VSH9_9ORTH</name>
<reference evidence="2 3" key="1">
    <citation type="submission" date="2024-03" db="EMBL/GenBank/DDBJ databases">
        <title>The genome assembly and annotation of the cricket Gryllus longicercus Weissman &amp; Gray.</title>
        <authorList>
            <person name="Szrajer S."/>
            <person name="Gray D."/>
            <person name="Ylla G."/>
        </authorList>
    </citation>
    <scope>NUCLEOTIDE SEQUENCE [LARGE SCALE GENOMIC DNA]</scope>
    <source>
        <strain evidence="2">DAG 2021-001</strain>
        <tissue evidence="2">Whole body minus gut</tissue>
    </source>
</reference>
<proteinExistence type="predicted"/>
<feature type="domain" description="C-type lectin" evidence="1">
    <location>
        <begin position="97"/>
        <end position="206"/>
    </location>
</feature>
<dbReference type="AlphaFoldDB" id="A0AAN9VSH9"/>
<dbReference type="Proteomes" id="UP001378592">
    <property type="component" value="Unassembled WGS sequence"/>
</dbReference>
<evidence type="ECO:0000259" key="1">
    <source>
        <dbReference type="PROSITE" id="PS50041"/>
    </source>
</evidence>
<dbReference type="SUPFAM" id="SSF56436">
    <property type="entry name" value="C-type lectin-like"/>
    <property type="match status" value="4"/>
</dbReference>
<dbReference type="Pfam" id="PF00059">
    <property type="entry name" value="Lectin_C"/>
    <property type="match status" value="3"/>
</dbReference>
<dbReference type="InterPro" id="IPR050111">
    <property type="entry name" value="C-type_lectin/snaclec_domain"/>
</dbReference>
<feature type="domain" description="C-type lectin" evidence="1">
    <location>
        <begin position="6"/>
        <end position="68"/>
    </location>
</feature>
<evidence type="ECO:0000313" key="3">
    <source>
        <dbReference type="Proteomes" id="UP001378592"/>
    </source>
</evidence>
<organism evidence="2 3">
    <name type="scientific">Gryllus longicercus</name>
    <dbReference type="NCBI Taxonomy" id="2509291"/>
    <lineage>
        <taxon>Eukaryota</taxon>
        <taxon>Metazoa</taxon>
        <taxon>Ecdysozoa</taxon>
        <taxon>Arthropoda</taxon>
        <taxon>Hexapoda</taxon>
        <taxon>Insecta</taxon>
        <taxon>Pterygota</taxon>
        <taxon>Neoptera</taxon>
        <taxon>Polyneoptera</taxon>
        <taxon>Orthoptera</taxon>
        <taxon>Ensifera</taxon>
        <taxon>Gryllidea</taxon>
        <taxon>Grylloidea</taxon>
        <taxon>Gryllidae</taxon>
        <taxon>Gryllinae</taxon>
        <taxon>Gryllus</taxon>
    </lineage>
</organism>
<dbReference type="CDD" id="cd00037">
    <property type="entry name" value="CLECT"/>
    <property type="match status" value="3"/>
</dbReference>
<comment type="caution">
    <text evidence="2">The sequence shown here is derived from an EMBL/GenBank/DDBJ whole genome shotgun (WGS) entry which is preliminary data.</text>
</comment>
<evidence type="ECO:0000313" key="2">
    <source>
        <dbReference type="EMBL" id="KAK7868061.1"/>
    </source>
</evidence>
<dbReference type="SMART" id="SM00034">
    <property type="entry name" value="CLECT"/>
    <property type="match status" value="3"/>
</dbReference>
<dbReference type="PROSITE" id="PS50041">
    <property type="entry name" value="C_TYPE_LECTIN_2"/>
    <property type="match status" value="4"/>
</dbReference>